<feature type="non-terminal residue" evidence="2">
    <location>
        <position position="1"/>
    </location>
</feature>
<feature type="region of interest" description="Disordered" evidence="1">
    <location>
        <begin position="83"/>
        <end position="120"/>
    </location>
</feature>
<sequence>DRNKPTHHPSLSASIVEASVSSPTFDSELDSPSLQSRFFDRRTTRSRTPDPDNDLSRISSLEGFDVDTELGPSLFRVSTAPNSTYAARDKRERELASNTKLTRMGFSPSETGRAPPKRLRGLKSLMHSLKGSKQS</sequence>
<feature type="region of interest" description="Disordered" evidence="1">
    <location>
        <begin position="1"/>
        <end position="60"/>
    </location>
</feature>
<protein>
    <submittedName>
        <fullName evidence="2">Uncharacterized protein</fullName>
    </submittedName>
</protein>
<dbReference type="AlphaFoldDB" id="A0AA38PJ04"/>
<dbReference type="Proteomes" id="UP001163846">
    <property type="component" value="Unassembled WGS sequence"/>
</dbReference>
<evidence type="ECO:0000313" key="2">
    <source>
        <dbReference type="EMBL" id="KAJ3843553.1"/>
    </source>
</evidence>
<feature type="compositionally biased region" description="Basic and acidic residues" evidence="1">
    <location>
        <begin position="38"/>
        <end position="50"/>
    </location>
</feature>
<proteinExistence type="predicted"/>
<reference evidence="2" key="1">
    <citation type="submission" date="2022-08" db="EMBL/GenBank/DDBJ databases">
        <authorList>
            <consortium name="DOE Joint Genome Institute"/>
            <person name="Min B."/>
            <person name="Riley R."/>
            <person name="Sierra-Patev S."/>
            <person name="Naranjo-Ortiz M."/>
            <person name="Looney B."/>
            <person name="Konkel Z."/>
            <person name="Slot J.C."/>
            <person name="Sakamoto Y."/>
            <person name="Steenwyk J.L."/>
            <person name="Rokas A."/>
            <person name="Carro J."/>
            <person name="Camarero S."/>
            <person name="Ferreira P."/>
            <person name="Molpeceres G."/>
            <person name="Ruiz-Duenas F.J."/>
            <person name="Serrano A."/>
            <person name="Henrissat B."/>
            <person name="Drula E."/>
            <person name="Hughes K.W."/>
            <person name="Mata J.L."/>
            <person name="Ishikawa N.K."/>
            <person name="Vargas-Isla R."/>
            <person name="Ushijima S."/>
            <person name="Smith C.A."/>
            <person name="Ahrendt S."/>
            <person name="Andreopoulos W."/>
            <person name="He G."/>
            <person name="Labutti K."/>
            <person name="Lipzen A."/>
            <person name="Ng V."/>
            <person name="Sandor L."/>
            <person name="Barry K."/>
            <person name="Martinez A.T."/>
            <person name="Xiao Y."/>
            <person name="Gibbons J.G."/>
            <person name="Terashima K."/>
            <person name="Hibbett D.S."/>
            <person name="Grigoriev I.V."/>
        </authorList>
    </citation>
    <scope>NUCLEOTIDE SEQUENCE</scope>
    <source>
        <strain evidence="2">TFB9207</strain>
    </source>
</reference>
<dbReference type="EMBL" id="MU805973">
    <property type="protein sequence ID" value="KAJ3843553.1"/>
    <property type="molecule type" value="Genomic_DNA"/>
</dbReference>
<evidence type="ECO:0000313" key="3">
    <source>
        <dbReference type="Proteomes" id="UP001163846"/>
    </source>
</evidence>
<keyword evidence="3" id="KW-1185">Reference proteome</keyword>
<evidence type="ECO:0000256" key="1">
    <source>
        <dbReference type="SAM" id="MobiDB-lite"/>
    </source>
</evidence>
<organism evidence="2 3">
    <name type="scientific">Lentinula raphanica</name>
    <dbReference type="NCBI Taxonomy" id="153919"/>
    <lineage>
        <taxon>Eukaryota</taxon>
        <taxon>Fungi</taxon>
        <taxon>Dikarya</taxon>
        <taxon>Basidiomycota</taxon>
        <taxon>Agaricomycotina</taxon>
        <taxon>Agaricomycetes</taxon>
        <taxon>Agaricomycetidae</taxon>
        <taxon>Agaricales</taxon>
        <taxon>Marasmiineae</taxon>
        <taxon>Omphalotaceae</taxon>
        <taxon>Lentinula</taxon>
    </lineage>
</organism>
<accession>A0AA38PJ04</accession>
<name>A0AA38PJ04_9AGAR</name>
<gene>
    <name evidence="2" type="ORF">F5878DRAFT_527585</name>
</gene>
<comment type="caution">
    <text evidence="2">The sequence shown here is derived from an EMBL/GenBank/DDBJ whole genome shotgun (WGS) entry which is preliminary data.</text>
</comment>
<feature type="compositionally biased region" description="Polar residues" evidence="1">
    <location>
        <begin position="9"/>
        <end position="35"/>
    </location>
</feature>